<dbReference type="InterPro" id="IPR050129">
    <property type="entry name" value="Zn_alcohol_dh"/>
</dbReference>
<dbReference type="Pfam" id="PF00107">
    <property type="entry name" value="ADH_zinc_N"/>
    <property type="match status" value="1"/>
</dbReference>
<name>A0A2G9YB63_9BACT</name>
<gene>
    <name evidence="3" type="ORF">COX46_02040</name>
</gene>
<dbReference type="SUPFAM" id="SSF51735">
    <property type="entry name" value="NAD(P)-binding Rossmann-fold domains"/>
    <property type="match status" value="1"/>
</dbReference>
<dbReference type="GO" id="GO:0016491">
    <property type="term" value="F:oxidoreductase activity"/>
    <property type="evidence" value="ECO:0007669"/>
    <property type="project" value="UniProtKB-KW"/>
</dbReference>
<dbReference type="InterPro" id="IPR036291">
    <property type="entry name" value="NAD(P)-bd_dom_sf"/>
</dbReference>
<dbReference type="AlphaFoldDB" id="A0A2G9YB63"/>
<dbReference type="Proteomes" id="UP000230392">
    <property type="component" value="Unassembled WGS sequence"/>
</dbReference>
<feature type="non-terminal residue" evidence="3">
    <location>
        <position position="1"/>
    </location>
</feature>
<evidence type="ECO:0000259" key="2">
    <source>
        <dbReference type="Pfam" id="PF00107"/>
    </source>
</evidence>
<keyword evidence="1" id="KW-0560">Oxidoreductase</keyword>
<evidence type="ECO:0000256" key="1">
    <source>
        <dbReference type="ARBA" id="ARBA00023002"/>
    </source>
</evidence>
<comment type="caution">
    <text evidence="3">The sequence shown here is derived from an EMBL/GenBank/DDBJ whole genome shotgun (WGS) entry which is preliminary data.</text>
</comment>
<organism evidence="3 4">
    <name type="scientific">bacterium (Candidatus Ratteibacteria) CG23_combo_of_CG06-09_8_20_14_all_48_7</name>
    <dbReference type="NCBI Taxonomy" id="2014292"/>
    <lineage>
        <taxon>Bacteria</taxon>
        <taxon>Candidatus Ratteibacteria</taxon>
    </lineage>
</organism>
<reference evidence="3 4" key="1">
    <citation type="submission" date="2017-09" db="EMBL/GenBank/DDBJ databases">
        <title>Depth-based differentiation of microbial function through sediment-hosted aquifers and enrichment of novel symbionts in the deep terrestrial subsurface.</title>
        <authorList>
            <person name="Probst A.J."/>
            <person name="Ladd B."/>
            <person name="Jarett J.K."/>
            <person name="Geller-Mcgrath D.E."/>
            <person name="Sieber C.M."/>
            <person name="Emerson J.B."/>
            <person name="Anantharaman K."/>
            <person name="Thomas B.C."/>
            <person name="Malmstrom R."/>
            <person name="Stieglmeier M."/>
            <person name="Klingl A."/>
            <person name="Woyke T."/>
            <person name="Ryan C.M."/>
            <person name="Banfield J.F."/>
        </authorList>
    </citation>
    <scope>NUCLEOTIDE SEQUENCE [LARGE SCALE GENOMIC DNA]</scope>
    <source>
        <strain evidence="3">CG23_combo_of_CG06-09_8_20_14_all_48_7</strain>
    </source>
</reference>
<protein>
    <submittedName>
        <fullName evidence="3">Alcohol dehydrogenase</fullName>
    </submittedName>
</protein>
<dbReference type="Gene3D" id="3.40.50.720">
    <property type="entry name" value="NAD(P)-binding Rossmann-like Domain"/>
    <property type="match status" value="1"/>
</dbReference>
<dbReference type="InterPro" id="IPR013149">
    <property type="entry name" value="ADH-like_C"/>
</dbReference>
<dbReference type="EMBL" id="PCRF01000093">
    <property type="protein sequence ID" value="PIP16467.1"/>
    <property type="molecule type" value="Genomic_DNA"/>
</dbReference>
<accession>A0A2G9YB63</accession>
<dbReference type="PANTHER" id="PTHR43401">
    <property type="entry name" value="L-THREONINE 3-DEHYDROGENASE"/>
    <property type="match status" value="1"/>
</dbReference>
<evidence type="ECO:0000313" key="4">
    <source>
        <dbReference type="Proteomes" id="UP000230392"/>
    </source>
</evidence>
<feature type="domain" description="Alcohol dehydrogenase-like C-terminal" evidence="2">
    <location>
        <begin position="7"/>
        <end position="105"/>
    </location>
</feature>
<evidence type="ECO:0000313" key="3">
    <source>
        <dbReference type="EMBL" id="PIP16467.1"/>
    </source>
</evidence>
<sequence length="115" mass="12246">VVIGAGPIGCMHSQVAKTKGARKVILADIDEARLKMASFTNADRFVNPTKENLTKVVKEENNNRLADQVMVAAGSGQAQVQALQLAAKRGAINFFGGLPKSQPTVTLDTNLIHYG</sequence>
<dbReference type="PANTHER" id="PTHR43401:SF2">
    <property type="entry name" value="L-THREONINE 3-DEHYDROGENASE"/>
    <property type="match status" value="1"/>
</dbReference>
<feature type="non-terminal residue" evidence="3">
    <location>
        <position position="115"/>
    </location>
</feature>
<proteinExistence type="predicted"/>